<name>A0A430APG6_9ENTE</name>
<gene>
    <name evidence="3" type="ORF">CBF29_10585</name>
</gene>
<dbReference type="PROSITE" id="PS51099">
    <property type="entry name" value="PTS_EIIB_TYPE_2"/>
    <property type="match status" value="1"/>
</dbReference>
<evidence type="ECO:0000259" key="2">
    <source>
        <dbReference type="PROSITE" id="PS51099"/>
    </source>
</evidence>
<evidence type="ECO:0000313" key="3">
    <source>
        <dbReference type="EMBL" id="RSU10011.1"/>
    </source>
</evidence>
<dbReference type="Pfam" id="PF02302">
    <property type="entry name" value="PTS_IIB"/>
    <property type="match status" value="1"/>
</dbReference>
<dbReference type="GO" id="GO:0008982">
    <property type="term" value="F:protein-N(PI)-phosphohistidine-sugar phosphotransferase activity"/>
    <property type="evidence" value="ECO:0007669"/>
    <property type="project" value="InterPro"/>
</dbReference>
<dbReference type="Gene3D" id="3.40.50.2300">
    <property type="match status" value="1"/>
</dbReference>
<dbReference type="InterPro" id="IPR036095">
    <property type="entry name" value="PTS_EIIB-like_sf"/>
</dbReference>
<dbReference type="SUPFAM" id="SSF52794">
    <property type="entry name" value="PTS system IIB component-like"/>
    <property type="match status" value="1"/>
</dbReference>
<sequence>MDKTVVIACGAGLATSSMVRDRIEDVLSENNIRANIIQTTLNELEGYDGKADIFITTMKINSDYTTPVVHGSAFLTGINEEAIIEQIVGILK</sequence>
<accession>A0A430APG6</accession>
<evidence type="ECO:0000256" key="1">
    <source>
        <dbReference type="ARBA" id="ARBA00022679"/>
    </source>
</evidence>
<dbReference type="OrthoDB" id="6505030at2"/>
<dbReference type="RefSeq" id="WP_126809699.1">
    <property type="nucleotide sequence ID" value="NZ_NGKA01000017.1"/>
</dbReference>
<proteinExistence type="predicted"/>
<dbReference type="InterPro" id="IPR003501">
    <property type="entry name" value="PTS_EIIB_2/3"/>
</dbReference>
<dbReference type="CDD" id="cd05566">
    <property type="entry name" value="PTS_IIB_galactitol"/>
    <property type="match status" value="1"/>
</dbReference>
<evidence type="ECO:0000313" key="4">
    <source>
        <dbReference type="Proteomes" id="UP000287605"/>
    </source>
</evidence>
<dbReference type="AlphaFoldDB" id="A0A430APG6"/>
<feature type="domain" description="PTS EIIB type-2" evidence="2">
    <location>
        <begin position="3"/>
        <end position="92"/>
    </location>
</feature>
<dbReference type="GO" id="GO:0009401">
    <property type="term" value="P:phosphoenolpyruvate-dependent sugar phosphotransferase system"/>
    <property type="evidence" value="ECO:0007669"/>
    <property type="project" value="InterPro"/>
</dbReference>
<protein>
    <submittedName>
        <fullName evidence="3">PTS galactitol transporter subunit IIB</fullName>
    </submittedName>
</protein>
<dbReference type="Proteomes" id="UP000287605">
    <property type="component" value="Unassembled WGS sequence"/>
</dbReference>
<keyword evidence="4" id="KW-1185">Reference proteome</keyword>
<keyword evidence="1" id="KW-0808">Transferase</keyword>
<organism evidence="3 4">
    <name type="scientific">Vagococcus elongatus</name>
    <dbReference type="NCBI Taxonomy" id="180344"/>
    <lineage>
        <taxon>Bacteria</taxon>
        <taxon>Bacillati</taxon>
        <taxon>Bacillota</taxon>
        <taxon>Bacilli</taxon>
        <taxon>Lactobacillales</taxon>
        <taxon>Enterococcaceae</taxon>
        <taxon>Vagococcus</taxon>
    </lineage>
</organism>
<reference evidence="3 4" key="1">
    <citation type="submission" date="2017-05" db="EMBL/GenBank/DDBJ databases">
        <title>Vagococcus spp. assemblies.</title>
        <authorList>
            <person name="Gulvik C.A."/>
        </authorList>
    </citation>
    <scope>NUCLEOTIDE SEQUENCE [LARGE SCALE GENOMIC DNA]</scope>
    <source>
        <strain evidence="3 4">CCUG 51432</strain>
    </source>
</reference>
<dbReference type="EMBL" id="NGKA01000017">
    <property type="protein sequence ID" value="RSU10011.1"/>
    <property type="molecule type" value="Genomic_DNA"/>
</dbReference>
<comment type="caution">
    <text evidence="3">The sequence shown here is derived from an EMBL/GenBank/DDBJ whole genome shotgun (WGS) entry which is preliminary data.</text>
</comment>
<dbReference type="InterPro" id="IPR013011">
    <property type="entry name" value="PTS_EIIB_2"/>
</dbReference>